<protein>
    <recommendedName>
        <fullName evidence="3">SLAP domain-containing protein</fullName>
    </recommendedName>
</protein>
<dbReference type="InterPro" id="IPR030910">
    <property type="entry name" value="SLAP_dom"/>
</dbReference>
<reference evidence="1 2" key="1">
    <citation type="submission" date="2015-07" db="EMBL/GenBank/DDBJ databases">
        <title>High-quality draft genome sequence of Oceanobacillus caeni HM6, a bacillus isolated from a human feces.</title>
        <authorList>
            <person name="Kumar J."/>
            <person name="Verma M.K."/>
            <person name="Pandey R."/>
            <person name="Bhambi M."/>
            <person name="Chauhan N."/>
        </authorList>
    </citation>
    <scope>NUCLEOTIDE SEQUENCE [LARGE SCALE GENOMIC DNA]</scope>
    <source>
        <strain evidence="1 2">HM6</strain>
    </source>
</reference>
<gene>
    <name evidence="1" type="ORF">AFL42_10170</name>
</gene>
<evidence type="ECO:0008006" key="3">
    <source>
        <dbReference type="Google" id="ProtNLM"/>
    </source>
</evidence>
<dbReference type="RefSeq" id="WP_047185759.1">
    <property type="nucleotide sequence ID" value="NZ_JAHHXM010000034.1"/>
</dbReference>
<name>A0ABR5MIN3_9BACI</name>
<dbReference type="EMBL" id="LGTK01000031">
    <property type="protein sequence ID" value="KPH74481.1"/>
    <property type="molecule type" value="Genomic_DNA"/>
</dbReference>
<evidence type="ECO:0000313" key="1">
    <source>
        <dbReference type="EMBL" id="KPH74481.1"/>
    </source>
</evidence>
<organism evidence="1 2">
    <name type="scientific">Oceanobacillus caeni</name>
    <dbReference type="NCBI Taxonomy" id="405946"/>
    <lineage>
        <taxon>Bacteria</taxon>
        <taxon>Bacillati</taxon>
        <taxon>Bacillota</taxon>
        <taxon>Bacilli</taxon>
        <taxon>Bacillales</taxon>
        <taxon>Bacillaceae</taxon>
        <taxon>Oceanobacillus</taxon>
    </lineage>
</organism>
<evidence type="ECO:0000313" key="2">
    <source>
        <dbReference type="Proteomes" id="UP000037854"/>
    </source>
</evidence>
<accession>A0ABR5MIN3</accession>
<comment type="caution">
    <text evidence="1">The sequence shown here is derived from an EMBL/GenBank/DDBJ whole genome shotgun (WGS) entry which is preliminary data.</text>
</comment>
<sequence length="143" mass="16328">MTQTLQFEAAWDKTIANKDREKIKQEFIRVKENLSKEEKIQFTTLGHAINHKGELLVTVLVHNTSNSDFTFHHDTIQYHANGELIAGHIFTIPRLVIEKETSIPWTFIFPKQQILKKEIPSNGVILINKTSISGGFPSSTTDR</sequence>
<proteinExistence type="predicted"/>
<keyword evidence="2" id="KW-1185">Reference proteome</keyword>
<dbReference type="Proteomes" id="UP000037854">
    <property type="component" value="Unassembled WGS sequence"/>
</dbReference>
<dbReference type="NCBIfam" id="TIGR04398">
    <property type="entry name" value="SLAP_DUP"/>
    <property type="match status" value="1"/>
</dbReference>